<dbReference type="SUPFAM" id="SSF53474">
    <property type="entry name" value="alpha/beta-Hydrolases"/>
    <property type="match status" value="1"/>
</dbReference>
<dbReference type="InterPro" id="IPR050261">
    <property type="entry name" value="FrsA_esterase"/>
</dbReference>
<feature type="signal peptide" evidence="3">
    <location>
        <begin position="1"/>
        <end position="20"/>
    </location>
</feature>
<sequence>MRRPARFTRRLLLLSSLGIAAACRNRPNPTQTPSLPSPTSSLGPGSTVTTAPRPSPFLQPTPSVTPTATPSSQPSPSPTLLPSPTPHPLAAYTIEGLRARQYRGGQIELLRTVTETDTYTYFHIRYPSDGLRITGGLHRPHGPGPFPVVILCHGYIPPDQYWTGADTIQAADELARRGYLCLAPDFRGWGGSDTGPNYFRTGIVIDTLELISSLSSLPEADPTRVGLWGHSMGGGLVAKAICIDDRIRAAVLYAPVSGWDLDNIRKWGNGARPDDPLGPLYAQAAQDETFLRSTSPLFHFHFVNCPVQIHVGTADTVTPPEWSRAIRDSLLLAGKRVEYFEYPGEGHAFSPPAWRQFIERTVLFYDRTLRTP</sequence>
<dbReference type="PROSITE" id="PS51257">
    <property type="entry name" value="PROKAR_LIPOPROTEIN"/>
    <property type="match status" value="1"/>
</dbReference>
<evidence type="ECO:0000256" key="1">
    <source>
        <dbReference type="ARBA" id="ARBA00022801"/>
    </source>
</evidence>
<evidence type="ECO:0000313" key="6">
    <source>
        <dbReference type="Proteomes" id="UP000000447"/>
    </source>
</evidence>
<keyword evidence="1" id="KW-0378">Hydrolase</keyword>
<dbReference type="InterPro" id="IPR029058">
    <property type="entry name" value="AB_hydrolase_fold"/>
</dbReference>
<dbReference type="GO" id="GO:0052689">
    <property type="term" value="F:carboxylic ester hydrolase activity"/>
    <property type="evidence" value="ECO:0007669"/>
    <property type="project" value="UniProtKB-ARBA"/>
</dbReference>
<evidence type="ECO:0000259" key="4">
    <source>
        <dbReference type="Pfam" id="PF00326"/>
    </source>
</evidence>
<feature type="compositionally biased region" description="Pro residues" evidence="2">
    <location>
        <begin position="73"/>
        <end position="87"/>
    </location>
</feature>
<dbReference type="InterPro" id="IPR001375">
    <property type="entry name" value="Peptidase_S9_cat"/>
</dbReference>
<organism evidence="5 6">
    <name type="scientific">Thermomicrobium roseum (strain ATCC 27502 / DSM 5159 / P-2)</name>
    <dbReference type="NCBI Taxonomy" id="309801"/>
    <lineage>
        <taxon>Bacteria</taxon>
        <taxon>Pseudomonadati</taxon>
        <taxon>Thermomicrobiota</taxon>
        <taxon>Thermomicrobia</taxon>
        <taxon>Thermomicrobiales</taxon>
        <taxon>Thermomicrobiaceae</taxon>
        <taxon>Thermomicrobium</taxon>
    </lineage>
</organism>
<dbReference type="PANTHER" id="PTHR22946:SF9">
    <property type="entry name" value="POLYKETIDE TRANSFERASE AF380"/>
    <property type="match status" value="1"/>
</dbReference>
<dbReference type="Proteomes" id="UP000000447">
    <property type="component" value="Plasmid unnamed"/>
</dbReference>
<dbReference type="OrthoDB" id="31158at2"/>
<dbReference type="EMBL" id="CP001276">
    <property type="protein sequence ID" value="ACM06827.1"/>
    <property type="molecule type" value="Genomic_DNA"/>
</dbReference>
<evidence type="ECO:0000256" key="3">
    <source>
        <dbReference type="SAM" id="SignalP"/>
    </source>
</evidence>
<proteinExistence type="predicted"/>
<dbReference type="AlphaFoldDB" id="B9L496"/>
<feature type="domain" description="Peptidase S9 prolyl oligopeptidase catalytic" evidence="4">
    <location>
        <begin position="174"/>
        <end position="369"/>
    </location>
</feature>
<gene>
    <name evidence="5" type="ordered locus">trd_A0610</name>
</gene>
<dbReference type="HOGENOM" id="CLU_065335_1_0_0"/>
<dbReference type="Pfam" id="PF00326">
    <property type="entry name" value="Peptidase_S9"/>
    <property type="match status" value="1"/>
</dbReference>
<dbReference type="GO" id="GO:0008236">
    <property type="term" value="F:serine-type peptidase activity"/>
    <property type="evidence" value="ECO:0007669"/>
    <property type="project" value="InterPro"/>
</dbReference>
<dbReference type="Gene3D" id="3.40.50.1820">
    <property type="entry name" value="alpha/beta hydrolase"/>
    <property type="match status" value="1"/>
</dbReference>
<keyword evidence="6" id="KW-1185">Reference proteome</keyword>
<feature type="compositionally biased region" description="Low complexity" evidence="2">
    <location>
        <begin position="60"/>
        <end position="72"/>
    </location>
</feature>
<dbReference type="GO" id="GO:0006508">
    <property type="term" value="P:proteolysis"/>
    <property type="evidence" value="ECO:0007669"/>
    <property type="project" value="InterPro"/>
</dbReference>
<feature type="region of interest" description="Disordered" evidence="2">
    <location>
        <begin position="24"/>
        <end position="88"/>
    </location>
</feature>
<name>B9L496_THERP</name>
<keyword evidence="5" id="KW-0614">Plasmid</keyword>
<protein>
    <submittedName>
        <fullName evidence="5">Probable peptidase</fullName>
    </submittedName>
</protein>
<dbReference type="PANTHER" id="PTHR22946">
    <property type="entry name" value="DIENELACTONE HYDROLASE DOMAIN-CONTAINING PROTEIN-RELATED"/>
    <property type="match status" value="1"/>
</dbReference>
<dbReference type="RefSeq" id="WP_012642814.1">
    <property type="nucleotide sequence ID" value="NC_011961.1"/>
</dbReference>
<dbReference type="eggNOG" id="COG1506">
    <property type="taxonomic scope" value="Bacteria"/>
</dbReference>
<reference evidence="5 6" key="1">
    <citation type="journal article" date="2009" name="PLoS ONE">
        <title>Complete genome sequence of the aerobic CO-oxidizing thermophile Thermomicrobium roseum.</title>
        <authorList>
            <person name="Wu D."/>
            <person name="Raymond J."/>
            <person name="Wu M."/>
            <person name="Chatterji S."/>
            <person name="Ren Q."/>
            <person name="Graham J.E."/>
            <person name="Bryant D.A."/>
            <person name="Robb F."/>
            <person name="Colman A."/>
            <person name="Tallon L.J."/>
            <person name="Badger J.H."/>
            <person name="Madupu R."/>
            <person name="Ward N.L."/>
            <person name="Eisen J.A."/>
        </authorList>
    </citation>
    <scope>NUCLEOTIDE SEQUENCE [LARGE SCALE GENOMIC DNA]</scope>
    <source>
        <strain evidence="6">ATCC 27502 / DSM 5159 / P-2</strain>
        <plasmid evidence="5">unnamed</plasmid>
    </source>
</reference>
<feature type="compositionally biased region" description="Low complexity" evidence="2">
    <location>
        <begin position="27"/>
        <end position="50"/>
    </location>
</feature>
<evidence type="ECO:0000256" key="2">
    <source>
        <dbReference type="SAM" id="MobiDB-lite"/>
    </source>
</evidence>
<evidence type="ECO:0000313" key="5">
    <source>
        <dbReference type="EMBL" id="ACM06827.1"/>
    </source>
</evidence>
<geneLocation type="plasmid" evidence="6">
    <name>Tros</name>
</geneLocation>
<dbReference type="KEGG" id="tro:trd_A0610"/>
<feature type="chain" id="PRO_5002886068" evidence="3">
    <location>
        <begin position="21"/>
        <end position="372"/>
    </location>
</feature>
<accession>B9L496</accession>
<keyword evidence="3" id="KW-0732">Signal</keyword>